<accession>A0A4W3GF49</accession>
<feature type="domain" description="SV2A/B/C luminal" evidence="1">
    <location>
        <begin position="36"/>
        <end position="66"/>
    </location>
</feature>
<dbReference type="Ensembl" id="ENSCMIT00000001318.1">
    <property type="protein sequence ID" value="ENSCMIP00000001255.1"/>
    <property type="gene ID" value="ENSCMIG00000000840.1"/>
</dbReference>
<dbReference type="GeneTree" id="ENSGT00950000182940"/>
<dbReference type="Proteomes" id="UP000314986">
    <property type="component" value="Unassembled WGS sequence"/>
</dbReference>
<protein>
    <recommendedName>
        <fullName evidence="1">SV2A/B/C luminal domain-containing protein</fullName>
    </recommendedName>
</protein>
<dbReference type="STRING" id="7868.ENSCMIP00000001255"/>
<reference evidence="3" key="3">
    <citation type="journal article" date="2014" name="Nature">
        <title>Elephant shark genome provides unique insights into gnathostome evolution.</title>
        <authorList>
            <consortium name="International Elephant Shark Genome Sequencing Consortium"/>
            <person name="Venkatesh B."/>
            <person name="Lee A.P."/>
            <person name="Ravi V."/>
            <person name="Maurya A.K."/>
            <person name="Lian M.M."/>
            <person name="Swann J.B."/>
            <person name="Ohta Y."/>
            <person name="Flajnik M.F."/>
            <person name="Sutoh Y."/>
            <person name="Kasahara M."/>
            <person name="Hoon S."/>
            <person name="Gangu V."/>
            <person name="Roy S.W."/>
            <person name="Irimia M."/>
            <person name="Korzh V."/>
            <person name="Kondrychyn I."/>
            <person name="Lim Z.W."/>
            <person name="Tay B.H."/>
            <person name="Tohari S."/>
            <person name="Kong K.W."/>
            <person name="Ho S."/>
            <person name="Lorente-Galdos B."/>
            <person name="Quilez J."/>
            <person name="Marques-Bonet T."/>
            <person name="Raney B.J."/>
            <person name="Ingham P.W."/>
            <person name="Tay A."/>
            <person name="Hillier L.W."/>
            <person name="Minx P."/>
            <person name="Boehm T."/>
            <person name="Wilson R.K."/>
            <person name="Brenner S."/>
            <person name="Warren W.C."/>
        </authorList>
    </citation>
    <scope>NUCLEOTIDE SEQUENCE [LARGE SCALE GENOMIC DNA]</scope>
</reference>
<evidence type="ECO:0000313" key="2">
    <source>
        <dbReference type="Ensembl" id="ENSCMIP00000001255.1"/>
    </source>
</evidence>
<organism evidence="2 3">
    <name type="scientific">Callorhinchus milii</name>
    <name type="common">Ghost shark</name>
    <dbReference type="NCBI Taxonomy" id="7868"/>
    <lineage>
        <taxon>Eukaryota</taxon>
        <taxon>Metazoa</taxon>
        <taxon>Chordata</taxon>
        <taxon>Craniata</taxon>
        <taxon>Vertebrata</taxon>
        <taxon>Chondrichthyes</taxon>
        <taxon>Holocephali</taxon>
        <taxon>Chimaeriformes</taxon>
        <taxon>Callorhinchidae</taxon>
        <taxon>Callorhinchus</taxon>
    </lineage>
</organism>
<sequence>MMAVWFTMSFSYYGLTVWFPDMIKHLQMVEYASRTKVFNKERVEHFTFNFTLENQVHRNSEYYNDK</sequence>
<keyword evidence="3" id="KW-1185">Reference proteome</keyword>
<dbReference type="InParanoid" id="A0A4W3GF49"/>
<reference evidence="2" key="4">
    <citation type="submission" date="2025-08" db="UniProtKB">
        <authorList>
            <consortium name="Ensembl"/>
        </authorList>
    </citation>
    <scope>IDENTIFICATION</scope>
</reference>
<evidence type="ECO:0000259" key="1">
    <source>
        <dbReference type="Pfam" id="PF23894"/>
    </source>
</evidence>
<evidence type="ECO:0000313" key="3">
    <source>
        <dbReference type="Proteomes" id="UP000314986"/>
    </source>
</evidence>
<dbReference type="AlphaFoldDB" id="A0A4W3GF49"/>
<reference evidence="3" key="1">
    <citation type="journal article" date="2006" name="Science">
        <title>Ancient noncoding elements conserved in the human genome.</title>
        <authorList>
            <person name="Venkatesh B."/>
            <person name="Kirkness E.F."/>
            <person name="Loh Y.H."/>
            <person name="Halpern A.L."/>
            <person name="Lee A.P."/>
            <person name="Johnson J."/>
            <person name="Dandona N."/>
            <person name="Viswanathan L.D."/>
            <person name="Tay A."/>
            <person name="Venter J.C."/>
            <person name="Strausberg R.L."/>
            <person name="Brenner S."/>
        </authorList>
    </citation>
    <scope>NUCLEOTIDE SEQUENCE [LARGE SCALE GENOMIC DNA]</scope>
</reference>
<dbReference type="InterPro" id="IPR055415">
    <property type="entry name" value="LD_SV2"/>
</dbReference>
<name>A0A4W3GF49_CALMI</name>
<proteinExistence type="predicted"/>
<reference evidence="2" key="5">
    <citation type="submission" date="2025-09" db="UniProtKB">
        <authorList>
            <consortium name="Ensembl"/>
        </authorList>
    </citation>
    <scope>IDENTIFICATION</scope>
</reference>
<dbReference type="Pfam" id="PF23894">
    <property type="entry name" value="LD_SV2"/>
    <property type="match status" value="1"/>
</dbReference>
<reference evidence="3" key="2">
    <citation type="journal article" date="2007" name="PLoS Biol.">
        <title>Survey sequencing and comparative analysis of the elephant shark (Callorhinchus milii) genome.</title>
        <authorList>
            <person name="Venkatesh B."/>
            <person name="Kirkness E.F."/>
            <person name="Loh Y.H."/>
            <person name="Halpern A.L."/>
            <person name="Lee A.P."/>
            <person name="Johnson J."/>
            <person name="Dandona N."/>
            <person name="Viswanathan L.D."/>
            <person name="Tay A."/>
            <person name="Venter J.C."/>
            <person name="Strausberg R.L."/>
            <person name="Brenner S."/>
        </authorList>
    </citation>
    <scope>NUCLEOTIDE SEQUENCE [LARGE SCALE GENOMIC DNA]</scope>
</reference>